<gene>
    <name evidence="10" type="ORF">VaNZ11_006619</name>
</gene>
<evidence type="ECO:0000256" key="1">
    <source>
        <dbReference type="ARBA" id="ARBA00000707"/>
    </source>
</evidence>
<dbReference type="PROSITE" id="PS50235">
    <property type="entry name" value="USP_3"/>
    <property type="match status" value="1"/>
</dbReference>
<comment type="similarity">
    <text evidence="2">Belongs to the peptidase C19 family.</text>
</comment>
<evidence type="ECO:0000313" key="11">
    <source>
        <dbReference type="Proteomes" id="UP001165090"/>
    </source>
</evidence>
<accession>A0ABQ5S1X4</accession>
<keyword evidence="5" id="KW-0833">Ubl conjugation pathway</keyword>
<dbReference type="PANTHER" id="PTHR24006">
    <property type="entry name" value="UBIQUITIN CARBOXYL-TERMINAL HYDROLASE"/>
    <property type="match status" value="1"/>
</dbReference>
<feature type="domain" description="USP" evidence="9">
    <location>
        <begin position="79"/>
        <end position="388"/>
    </location>
</feature>
<dbReference type="EC" id="3.4.19.12" evidence="3"/>
<sequence length="583" mass="64667">VLSKLKTVLHARTDDNISVRHDLCGFIRLIPPYGKTCFHNTFQAFWVPLSLSCITIFCCNSSLPTAMTSFSRRDPVPPEGATHLNCYGYAEPIFLCLSHMPEVAGICLKSDHCTACEGISCNSRRSVQIGGPPFKCVMCTMKGQMIRHLASCGRKLEDNLEGIPTSFTTEMVHLAATGNDHRVFMEEVLRGAAEDEKAVAPKGSVSSMDKLFNGVWHCRTICRGCGYVWDEPMPFKLLSLDIEKATTLQEALSENFGLCDLSREDRCERCQGCLVEECAITMAPDALIIKLERLEARPKDLRHVDFDFDFNLDLAPYMAQYVSIPGGTRYQLTGIIEHRQEYLSTSYYTACVRGQKGEWRAMNNILLHEVSVEEVRRRQPYILFYSRGDAKLPSQADVLEAPMVPPGNKEATTPFAAIDAQLPKTPPRQSVESPMPKTLPPKVPQRVQRQLQLTPSKTGCAPSPPQPTVVEMAPTIATKQPTLATPPLPHQPSSMEVPPLQQSIDAALLQPQEVKEAPILTPPRLQVPRRAELQSGLFPPKTPSTQQATVAKGSQQTMAMMMQQPAVVTLPHGHATHQKRSRD</sequence>
<feature type="non-terminal residue" evidence="10">
    <location>
        <position position="1"/>
    </location>
</feature>
<evidence type="ECO:0000256" key="5">
    <source>
        <dbReference type="ARBA" id="ARBA00022786"/>
    </source>
</evidence>
<dbReference type="Proteomes" id="UP001165090">
    <property type="component" value="Unassembled WGS sequence"/>
</dbReference>
<dbReference type="InterPro" id="IPR038765">
    <property type="entry name" value="Papain-like_cys_pep_sf"/>
</dbReference>
<dbReference type="InterPro" id="IPR028889">
    <property type="entry name" value="USP"/>
</dbReference>
<evidence type="ECO:0000256" key="7">
    <source>
        <dbReference type="ARBA" id="ARBA00022807"/>
    </source>
</evidence>
<evidence type="ECO:0000256" key="3">
    <source>
        <dbReference type="ARBA" id="ARBA00012759"/>
    </source>
</evidence>
<evidence type="ECO:0000256" key="8">
    <source>
        <dbReference type="SAM" id="MobiDB-lite"/>
    </source>
</evidence>
<evidence type="ECO:0000259" key="9">
    <source>
        <dbReference type="PROSITE" id="PS50235"/>
    </source>
</evidence>
<dbReference type="Pfam" id="PF00443">
    <property type="entry name" value="UCH"/>
    <property type="match status" value="1"/>
</dbReference>
<feature type="region of interest" description="Disordered" evidence="8">
    <location>
        <begin position="424"/>
        <end position="444"/>
    </location>
</feature>
<keyword evidence="7" id="KW-0788">Thiol protease</keyword>
<protein>
    <recommendedName>
        <fullName evidence="3">ubiquitinyl hydrolase 1</fullName>
        <ecNumber evidence="3">3.4.19.12</ecNumber>
    </recommendedName>
</protein>
<dbReference type="PANTHER" id="PTHR24006:SF758">
    <property type="entry name" value="UBIQUITIN CARBOXYL-TERMINAL HYDROLASE 36"/>
    <property type="match status" value="1"/>
</dbReference>
<organism evidence="10 11">
    <name type="scientific">Volvox africanus</name>
    <dbReference type="NCBI Taxonomy" id="51714"/>
    <lineage>
        <taxon>Eukaryota</taxon>
        <taxon>Viridiplantae</taxon>
        <taxon>Chlorophyta</taxon>
        <taxon>core chlorophytes</taxon>
        <taxon>Chlorophyceae</taxon>
        <taxon>CS clade</taxon>
        <taxon>Chlamydomonadales</taxon>
        <taxon>Volvocaceae</taxon>
        <taxon>Volvox</taxon>
    </lineage>
</organism>
<keyword evidence="4" id="KW-0645">Protease</keyword>
<evidence type="ECO:0000256" key="4">
    <source>
        <dbReference type="ARBA" id="ARBA00022670"/>
    </source>
</evidence>
<feature type="non-terminal residue" evidence="10">
    <location>
        <position position="583"/>
    </location>
</feature>
<reference evidence="10 11" key="1">
    <citation type="journal article" date="2023" name="IScience">
        <title>Expanded male sex-determining region conserved during the evolution of homothallism in the green alga Volvox.</title>
        <authorList>
            <person name="Yamamoto K."/>
            <person name="Matsuzaki R."/>
            <person name="Mahakham W."/>
            <person name="Heman W."/>
            <person name="Sekimoto H."/>
            <person name="Kawachi M."/>
            <person name="Minakuchi Y."/>
            <person name="Toyoda A."/>
            <person name="Nozaki H."/>
        </authorList>
    </citation>
    <scope>NUCLEOTIDE SEQUENCE [LARGE SCALE GENOMIC DNA]</scope>
    <source>
        <strain evidence="10 11">NIES-4468</strain>
    </source>
</reference>
<dbReference type="InterPro" id="IPR050164">
    <property type="entry name" value="Peptidase_C19"/>
</dbReference>
<proteinExistence type="inferred from homology"/>
<evidence type="ECO:0000256" key="2">
    <source>
        <dbReference type="ARBA" id="ARBA00009085"/>
    </source>
</evidence>
<keyword evidence="6" id="KW-0378">Hydrolase</keyword>
<dbReference type="EMBL" id="BSDZ01000016">
    <property type="protein sequence ID" value="GLI63609.1"/>
    <property type="molecule type" value="Genomic_DNA"/>
</dbReference>
<comment type="caution">
    <text evidence="10">The sequence shown here is derived from an EMBL/GenBank/DDBJ whole genome shotgun (WGS) entry which is preliminary data.</text>
</comment>
<evidence type="ECO:0000313" key="10">
    <source>
        <dbReference type="EMBL" id="GLI63609.1"/>
    </source>
</evidence>
<keyword evidence="11" id="KW-1185">Reference proteome</keyword>
<dbReference type="SUPFAM" id="SSF54001">
    <property type="entry name" value="Cysteine proteinases"/>
    <property type="match status" value="1"/>
</dbReference>
<name>A0ABQ5S1X4_9CHLO</name>
<evidence type="ECO:0000256" key="6">
    <source>
        <dbReference type="ARBA" id="ARBA00022801"/>
    </source>
</evidence>
<dbReference type="InterPro" id="IPR001394">
    <property type="entry name" value="Peptidase_C19_UCH"/>
</dbReference>
<dbReference type="Gene3D" id="3.90.70.10">
    <property type="entry name" value="Cysteine proteinases"/>
    <property type="match status" value="1"/>
</dbReference>
<comment type="catalytic activity">
    <reaction evidence="1">
        <text>Thiol-dependent hydrolysis of ester, thioester, amide, peptide and isopeptide bonds formed by the C-terminal Gly of ubiquitin (a 76-residue protein attached to proteins as an intracellular targeting signal).</text>
        <dbReference type="EC" id="3.4.19.12"/>
    </reaction>
</comment>